<keyword evidence="2 9" id="KW-0813">Transport</keyword>
<dbReference type="Pfam" id="PF04290">
    <property type="entry name" value="DctQ"/>
    <property type="match status" value="1"/>
</dbReference>
<dbReference type="GO" id="GO:0005886">
    <property type="term" value="C:plasma membrane"/>
    <property type="evidence" value="ECO:0007669"/>
    <property type="project" value="UniProtKB-SubCell"/>
</dbReference>
<dbReference type="PANTHER" id="PTHR35011:SF11">
    <property type="entry name" value="TRAP TRANSPORTER SMALL PERMEASE PROTEIN"/>
    <property type="match status" value="1"/>
</dbReference>
<sequence length="161" mass="17771">MALIFLIIFFNALSRYTLGTSLAWGDQVPVFLGIYGVMFGMALAYLQDRHVRLGIVVDLLPVRLREWLFFVVDLAMIAVGILLTWSAYLFMTNRGGMRISGLNSTVKSLREVTGWEAVNVLGTMAPYQFALVLGGGMLAVAALLKSIERYSELRTATAGEE</sequence>
<feature type="transmembrane region" description="Helical" evidence="9">
    <location>
        <begin position="67"/>
        <end position="91"/>
    </location>
</feature>
<protein>
    <recommendedName>
        <fullName evidence="9">TRAP transporter small permease protein</fullName>
    </recommendedName>
</protein>
<dbReference type="InterPro" id="IPR007387">
    <property type="entry name" value="TRAP_DctQ"/>
</dbReference>
<comment type="subcellular location">
    <subcellularLocation>
        <location evidence="1 9">Cell inner membrane</location>
        <topology evidence="1 9">Multi-pass membrane protein</topology>
    </subcellularLocation>
</comment>
<keyword evidence="3" id="KW-1003">Cell membrane</keyword>
<comment type="subunit">
    <text evidence="9">The complex comprises the extracytoplasmic solute receptor protein and the two transmembrane proteins.</text>
</comment>
<keyword evidence="12" id="KW-1185">Reference proteome</keyword>
<evidence type="ECO:0000259" key="10">
    <source>
        <dbReference type="Pfam" id="PF04290"/>
    </source>
</evidence>
<dbReference type="GO" id="GO:0015740">
    <property type="term" value="P:C4-dicarboxylate transport"/>
    <property type="evidence" value="ECO:0007669"/>
    <property type="project" value="TreeGrafter"/>
</dbReference>
<dbReference type="PANTHER" id="PTHR35011">
    <property type="entry name" value="2,3-DIKETO-L-GULONATE TRAP TRANSPORTER SMALL PERMEASE PROTEIN YIAM"/>
    <property type="match status" value="1"/>
</dbReference>
<dbReference type="AlphaFoldDB" id="A0A1G8Z885"/>
<keyword evidence="5 9" id="KW-0812">Transmembrane</keyword>
<evidence type="ECO:0000256" key="9">
    <source>
        <dbReference type="RuleBase" id="RU369079"/>
    </source>
</evidence>
<comment type="caution">
    <text evidence="9">Lacks conserved residue(s) required for the propagation of feature annotation.</text>
</comment>
<evidence type="ECO:0000313" key="12">
    <source>
        <dbReference type="Proteomes" id="UP000198525"/>
    </source>
</evidence>
<comment type="function">
    <text evidence="9">Part of the tripartite ATP-independent periplasmic (TRAP) transport system.</text>
</comment>
<feature type="transmembrane region" description="Helical" evidence="9">
    <location>
        <begin position="29"/>
        <end position="46"/>
    </location>
</feature>
<accession>A0A1G8Z885</accession>
<organism evidence="11 12">
    <name type="scientific">Billgrantia gudaonensis</name>
    <dbReference type="NCBI Taxonomy" id="376427"/>
    <lineage>
        <taxon>Bacteria</taxon>
        <taxon>Pseudomonadati</taxon>
        <taxon>Pseudomonadota</taxon>
        <taxon>Gammaproteobacteria</taxon>
        <taxon>Oceanospirillales</taxon>
        <taxon>Halomonadaceae</taxon>
        <taxon>Billgrantia</taxon>
    </lineage>
</organism>
<comment type="similarity">
    <text evidence="8 9">Belongs to the TRAP transporter small permease family.</text>
</comment>
<evidence type="ECO:0000256" key="1">
    <source>
        <dbReference type="ARBA" id="ARBA00004429"/>
    </source>
</evidence>
<evidence type="ECO:0000256" key="6">
    <source>
        <dbReference type="ARBA" id="ARBA00022989"/>
    </source>
</evidence>
<evidence type="ECO:0000256" key="5">
    <source>
        <dbReference type="ARBA" id="ARBA00022692"/>
    </source>
</evidence>
<evidence type="ECO:0000256" key="8">
    <source>
        <dbReference type="ARBA" id="ARBA00038436"/>
    </source>
</evidence>
<name>A0A1G8Z885_9GAMM</name>
<keyword evidence="4 9" id="KW-0997">Cell inner membrane</keyword>
<dbReference type="EMBL" id="FNES01000011">
    <property type="protein sequence ID" value="SDK11268.1"/>
    <property type="molecule type" value="Genomic_DNA"/>
</dbReference>
<evidence type="ECO:0000256" key="4">
    <source>
        <dbReference type="ARBA" id="ARBA00022519"/>
    </source>
</evidence>
<keyword evidence="7 9" id="KW-0472">Membrane</keyword>
<evidence type="ECO:0000256" key="7">
    <source>
        <dbReference type="ARBA" id="ARBA00023136"/>
    </source>
</evidence>
<dbReference type="STRING" id="376427.SAMN04487954_111124"/>
<proteinExistence type="inferred from homology"/>
<gene>
    <name evidence="11" type="ORF">SAMN04487954_111124</name>
</gene>
<evidence type="ECO:0000313" key="11">
    <source>
        <dbReference type="EMBL" id="SDK11268.1"/>
    </source>
</evidence>
<reference evidence="11 12" key="1">
    <citation type="submission" date="2016-10" db="EMBL/GenBank/DDBJ databases">
        <authorList>
            <person name="de Groot N.N."/>
        </authorList>
    </citation>
    <scope>NUCLEOTIDE SEQUENCE [LARGE SCALE GENOMIC DNA]</scope>
    <source>
        <strain evidence="11 12">CGMCC 1.6133</strain>
    </source>
</reference>
<dbReference type="Proteomes" id="UP000198525">
    <property type="component" value="Unassembled WGS sequence"/>
</dbReference>
<dbReference type="GO" id="GO:0022857">
    <property type="term" value="F:transmembrane transporter activity"/>
    <property type="evidence" value="ECO:0007669"/>
    <property type="project" value="UniProtKB-UniRule"/>
</dbReference>
<evidence type="ECO:0000256" key="2">
    <source>
        <dbReference type="ARBA" id="ARBA00022448"/>
    </source>
</evidence>
<dbReference type="InterPro" id="IPR055348">
    <property type="entry name" value="DctQ"/>
</dbReference>
<feature type="transmembrane region" description="Helical" evidence="9">
    <location>
        <begin position="125"/>
        <end position="144"/>
    </location>
</feature>
<dbReference type="RefSeq" id="WP_176761529.1">
    <property type="nucleotide sequence ID" value="NZ_FNES01000011.1"/>
</dbReference>
<keyword evidence="6 9" id="KW-1133">Transmembrane helix</keyword>
<feature type="domain" description="Tripartite ATP-independent periplasmic transporters DctQ component" evidence="10">
    <location>
        <begin position="4"/>
        <end position="149"/>
    </location>
</feature>
<evidence type="ECO:0000256" key="3">
    <source>
        <dbReference type="ARBA" id="ARBA00022475"/>
    </source>
</evidence>